<dbReference type="InterPro" id="IPR041417">
    <property type="entry name" value="NPEPL1_N"/>
</dbReference>
<evidence type="ECO:0000313" key="6">
    <source>
        <dbReference type="EMBL" id="ORY43127.1"/>
    </source>
</evidence>
<accession>A0A1Y2C8A5</accession>
<dbReference type="Gene3D" id="3.40.50.10590">
    <property type="entry name" value="Zn-dependent exopeptidases"/>
    <property type="match status" value="1"/>
</dbReference>
<keyword evidence="7" id="KW-1185">Reference proteome</keyword>
<organism evidence="6 7">
    <name type="scientific">Rhizoclosmatium globosum</name>
    <dbReference type="NCBI Taxonomy" id="329046"/>
    <lineage>
        <taxon>Eukaryota</taxon>
        <taxon>Fungi</taxon>
        <taxon>Fungi incertae sedis</taxon>
        <taxon>Chytridiomycota</taxon>
        <taxon>Chytridiomycota incertae sedis</taxon>
        <taxon>Chytridiomycetes</taxon>
        <taxon>Chytridiales</taxon>
        <taxon>Chytriomycetaceae</taxon>
        <taxon>Rhizoclosmatium</taxon>
    </lineage>
</organism>
<dbReference type="PRINTS" id="PR00481">
    <property type="entry name" value="LAMNOPPTDASE"/>
</dbReference>
<dbReference type="GO" id="GO:0030145">
    <property type="term" value="F:manganese ion binding"/>
    <property type="evidence" value="ECO:0007669"/>
    <property type="project" value="InterPro"/>
</dbReference>
<evidence type="ECO:0000313" key="7">
    <source>
        <dbReference type="Proteomes" id="UP000193642"/>
    </source>
</evidence>
<dbReference type="Pfam" id="PF00883">
    <property type="entry name" value="Peptidase_M17"/>
    <property type="match status" value="1"/>
</dbReference>
<feature type="domain" description="Cytosol aminopeptidase" evidence="5">
    <location>
        <begin position="341"/>
        <end position="348"/>
    </location>
</feature>
<dbReference type="STRING" id="329046.A0A1Y2C8A5"/>
<keyword evidence="4" id="KW-0378">Hydrolase</keyword>
<evidence type="ECO:0000256" key="2">
    <source>
        <dbReference type="ARBA" id="ARBA00022438"/>
    </source>
</evidence>
<evidence type="ECO:0000256" key="4">
    <source>
        <dbReference type="ARBA" id="ARBA00022801"/>
    </source>
</evidence>
<dbReference type="PANTHER" id="PTHR11963">
    <property type="entry name" value="LEUCINE AMINOPEPTIDASE-RELATED"/>
    <property type="match status" value="1"/>
</dbReference>
<keyword evidence="2" id="KW-0031">Aminopeptidase</keyword>
<dbReference type="CDD" id="cd00433">
    <property type="entry name" value="Peptidase_M17"/>
    <property type="match status" value="1"/>
</dbReference>
<dbReference type="GO" id="GO:0006508">
    <property type="term" value="P:proteolysis"/>
    <property type="evidence" value="ECO:0007669"/>
    <property type="project" value="UniProtKB-KW"/>
</dbReference>
<dbReference type="Pfam" id="PF18295">
    <property type="entry name" value="Pdase_M17_N2"/>
    <property type="match status" value="1"/>
</dbReference>
<dbReference type="PANTHER" id="PTHR11963:SF48">
    <property type="entry name" value="DIPEPTIDASE B, ISOFORM A"/>
    <property type="match status" value="1"/>
</dbReference>
<protein>
    <recommendedName>
        <fullName evidence="5">Cytosol aminopeptidase domain-containing protein</fullName>
    </recommendedName>
</protein>
<evidence type="ECO:0000256" key="1">
    <source>
        <dbReference type="ARBA" id="ARBA00009528"/>
    </source>
</evidence>
<name>A0A1Y2C8A5_9FUNG</name>
<dbReference type="PROSITE" id="PS00631">
    <property type="entry name" value="CYTOSOL_AP"/>
    <property type="match status" value="1"/>
</dbReference>
<reference evidence="6 7" key="1">
    <citation type="submission" date="2016-07" db="EMBL/GenBank/DDBJ databases">
        <title>Pervasive Adenine N6-methylation of Active Genes in Fungi.</title>
        <authorList>
            <consortium name="DOE Joint Genome Institute"/>
            <person name="Mondo S.J."/>
            <person name="Dannebaum R.O."/>
            <person name="Kuo R.C."/>
            <person name="Labutti K."/>
            <person name="Haridas S."/>
            <person name="Kuo A."/>
            <person name="Salamov A."/>
            <person name="Ahrendt S.R."/>
            <person name="Lipzen A."/>
            <person name="Sullivan W."/>
            <person name="Andreopoulos W.B."/>
            <person name="Clum A."/>
            <person name="Lindquist E."/>
            <person name="Daum C."/>
            <person name="Ramamoorthy G.K."/>
            <person name="Gryganskyi A."/>
            <person name="Culley D."/>
            <person name="Magnuson J.K."/>
            <person name="James T.Y."/>
            <person name="O'Malley M.A."/>
            <person name="Stajich J.E."/>
            <person name="Spatafora J.W."/>
            <person name="Visel A."/>
            <person name="Grigoriev I.V."/>
        </authorList>
    </citation>
    <scope>NUCLEOTIDE SEQUENCE [LARGE SCALE GENOMIC DNA]</scope>
    <source>
        <strain evidence="6 7">JEL800</strain>
    </source>
</reference>
<dbReference type="AlphaFoldDB" id="A0A1Y2C8A5"/>
<dbReference type="GO" id="GO:0070006">
    <property type="term" value="F:metalloaminopeptidase activity"/>
    <property type="evidence" value="ECO:0007669"/>
    <property type="project" value="InterPro"/>
</dbReference>
<sequence>MAAVTVTFATIGGDVSAATTSFASAKTVLVLGEKAVLTAENALPLEALSLASDFAAPIVDGTTESITTYTGGKAVTIATFTEKRTRNQAPIRVDAIQDVVSKHAGKDGDAVIVLRVANEDQVLPAALAIARAFPHYVRKQKAANVRAIHVHIVVNNGCTATSTEHIQVLADAVRDAANIVDMPPNELNPTTYVDIVRALHKEKLEAKGVTLKVIQGTELRDGGFGGIWNVGKASENLPALVILSHTPADAKKSVALVGKGLTFDTGGLSIKVGGVMSNMKTDMGGSAGVLHGFVSAVLNGVNTNYALHAILCIAENSVDERSFRVDDIVTAYSGKTVEVMNTDAEGRLCLMDGVAYACKDLNVDVIVDMATLTGAQTFATGSKHAGFVSNNADFETVVYKAGKVSGDLAYPMVYCPEFHGVEKVMPSKVADMTNIPGAAERTNAPSAGAGLFVVSHMSPEEKWAEGGEGLWAHIDMAFPSAAAGRATGYGVGILYEIAKDLNKQFA</sequence>
<dbReference type="OrthoDB" id="412814at2759"/>
<evidence type="ECO:0000259" key="5">
    <source>
        <dbReference type="PROSITE" id="PS00631"/>
    </source>
</evidence>
<keyword evidence="3" id="KW-0645">Protease</keyword>
<dbReference type="Proteomes" id="UP000193642">
    <property type="component" value="Unassembled WGS sequence"/>
</dbReference>
<proteinExistence type="inferred from homology"/>
<dbReference type="InterPro" id="IPR011356">
    <property type="entry name" value="Leucine_aapep/pepB"/>
</dbReference>
<dbReference type="Gene3D" id="3.40.630.10">
    <property type="entry name" value="Zn peptidases"/>
    <property type="match status" value="1"/>
</dbReference>
<dbReference type="EMBL" id="MCGO01000026">
    <property type="protein sequence ID" value="ORY43127.1"/>
    <property type="molecule type" value="Genomic_DNA"/>
</dbReference>
<comment type="similarity">
    <text evidence="1">Belongs to the peptidase M17 family.</text>
</comment>
<dbReference type="GO" id="GO:0005737">
    <property type="term" value="C:cytoplasm"/>
    <property type="evidence" value="ECO:0007669"/>
    <property type="project" value="InterPro"/>
</dbReference>
<comment type="caution">
    <text evidence="6">The sequence shown here is derived from an EMBL/GenBank/DDBJ whole genome shotgun (WGS) entry which is preliminary data.</text>
</comment>
<evidence type="ECO:0000256" key="3">
    <source>
        <dbReference type="ARBA" id="ARBA00022670"/>
    </source>
</evidence>
<gene>
    <name evidence="6" type="ORF">BCR33DRAFT_717863</name>
</gene>
<dbReference type="InterPro" id="IPR000819">
    <property type="entry name" value="Peptidase_M17_C"/>
</dbReference>
<dbReference type="SUPFAM" id="SSF53187">
    <property type="entry name" value="Zn-dependent exopeptidases"/>
    <property type="match status" value="1"/>
</dbReference>